<feature type="transmembrane region" description="Helical" evidence="1">
    <location>
        <begin position="404"/>
        <end position="428"/>
    </location>
</feature>
<evidence type="ECO:0000313" key="3">
    <source>
        <dbReference type="Proteomes" id="UP000249873"/>
    </source>
</evidence>
<keyword evidence="1" id="KW-0472">Membrane</keyword>
<accession>A0A2Z4GF52</accession>
<keyword evidence="1" id="KW-0812">Transmembrane</keyword>
<dbReference type="RefSeq" id="WP_111373052.1">
    <property type="nucleotide sequence ID" value="NZ_CP029480.1"/>
</dbReference>
<proteinExistence type="predicted"/>
<dbReference type="AlphaFoldDB" id="A0A2Z4GF52"/>
<feature type="transmembrane region" description="Helical" evidence="1">
    <location>
        <begin position="440"/>
        <end position="459"/>
    </location>
</feature>
<feature type="transmembrane region" description="Helical" evidence="1">
    <location>
        <begin position="790"/>
        <end position="811"/>
    </location>
</feature>
<dbReference type="Pfam" id="PF09586">
    <property type="entry name" value="YfhO"/>
    <property type="match status" value="1"/>
</dbReference>
<feature type="transmembrane region" description="Helical" evidence="1">
    <location>
        <begin position="525"/>
        <end position="543"/>
    </location>
</feature>
<feature type="transmembrane region" description="Helical" evidence="1">
    <location>
        <begin position="194"/>
        <end position="214"/>
    </location>
</feature>
<keyword evidence="1" id="KW-1133">Transmembrane helix</keyword>
<feature type="transmembrane region" description="Helical" evidence="1">
    <location>
        <begin position="342"/>
        <end position="360"/>
    </location>
</feature>
<reference evidence="2 3" key="1">
    <citation type="submission" date="2018-05" db="EMBL/GenBank/DDBJ databases">
        <title>Complete genome sequence of Arcticibacterium luteifluviistationis SM1504T, a cytophagaceae bacterium isolated from Arctic surface seawater.</title>
        <authorList>
            <person name="Li Y."/>
            <person name="Qin Q.-L."/>
        </authorList>
    </citation>
    <scope>NUCLEOTIDE SEQUENCE [LARGE SCALE GENOMIC DNA]</scope>
    <source>
        <strain evidence="2 3">SM1504</strain>
    </source>
</reference>
<feature type="transmembrane region" description="Helical" evidence="1">
    <location>
        <begin position="226"/>
        <end position="245"/>
    </location>
</feature>
<dbReference type="InterPro" id="IPR018580">
    <property type="entry name" value="Uncharacterised_YfhO"/>
</dbReference>
<dbReference type="PANTHER" id="PTHR38454:SF1">
    <property type="entry name" value="INTEGRAL MEMBRANE PROTEIN"/>
    <property type="match status" value="1"/>
</dbReference>
<feature type="transmembrane region" description="Helical" evidence="1">
    <location>
        <begin position="501"/>
        <end position="518"/>
    </location>
</feature>
<feature type="transmembrane region" description="Helical" evidence="1">
    <location>
        <begin position="367"/>
        <end position="384"/>
    </location>
</feature>
<gene>
    <name evidence="2" type="ORF">DJ013_16495</name>
</gene>
<dbReference type="OrthoDB" id="9772884at2"/>
<feature type="transmembrane region" description="Helical" evidence="1">
    <location>
        <begin position="94"/>
        <end position="117"/>
    </location>
</feature>
<dbReference type="KEGG" id="als:DJ013_16495"/>
<keyword evidence="3" id="KW-1185">Reference proteome</keyword>
<evidence type="ECO:0008006" key="4">
    <source>
        <dbReference type="Google" id="ProtNLM"/>
    </source>
</evidence>
<feature type="transmembrane region" description="Helical" evidence="1">
    <location>
        <begin position="12"/>
        <end position="29"/>
    </location>
</feature>
<evidence type="ECO:0000313" key="2">
    <source>
        <dbReference type="EMBL" id="AWV99684.1"/>
    </source>
</evidence>
<sequence>MKNKFDFRSSLPYALAILFFLIITMSYFSPLLSGKTLSMHDTNMAGGAAKELNDYHEQTGEWAWWTNSMFGGMPGYMIAGAYPNSLSSKIGSFFYQLLPLPASPIFLMMIGFFIFMISLKRNIWVSVIASVAYAFGTYNMLYLEAGHVSKILALAYGPALMAGFTYIFRGKYILGTFLTALFLGLELYANHLQITYYFMLILIAYSTYEAVKVFKEKRINALPKIALSFAIALFVGVGMNSMRLWNNITYSAETTRGKTELKSSTAGNDGLDRSYAFSWSYGIDETFNLIVPDLMGGGSAGALSENSEVFKTLNSGGVDMGAAKQFIKQLPLYHGDQSVTSGPSYSGIIIFFLFLLGLFISKGKLKWLIASLTSLFIVLSWGSHFPAFNNLFFDIFPGYNKFRAVTMILTLVHFLLVWGAANTLSDLLKIEFTWDGIKKLVYTTYGIIFGLMFLGYFMVDFNSPRDQNFIAGLSQSLGNDFAQRLLNALRTDRSSMALNDIYRGLVLLALVIGAIFLLKKNKISNLIFGIVAIVLVMFDFISVDKRYFNNSDFEIKRFNQATFQPSAADQQILADKDPNFRVINLTTGFWSDARDSYFHKSIGGYHGAKLKKIQELYEYQMIKDGRLNMPILNMLNTKYFINNGPENTPIAQQNPDALGNAWFVNTLKVVPNADEELATLGEGFNPDLEAVTQENYMLETKTYKKGSNSSITLTSYAPNKLLYSSNSNNEEFAVFSEIFYRGNKDWFSYIDGKPVEHLKVNYVLRGLEIPAGKHEITFEFKPKSVESGKMIDLVASVGLVLLFGACLFITFKKE</sequence>
<dbReference type="Proteomes" id="UP000249873">
    <property type="component" value="Chromosome"/>
</dbReference>
<protein>
    <recommendedName>
        <fullName evidence="4">YfhO family protein</fullName>
    </recommendedName>
</protein>
<organism evidence="2 3">
    <name type="scientific">Arcticibacterium luteifluviistationis</name>
    <dbReference type="NCBI Taxonomy" id="1784714"/>
    <lineage>
        <taxon>Bacteria</taxon>
        <taxon>Pseudomonadati</taxon>
        <taxon>Bacteroidota</taxon>
        <taxon>Cytophagia</taxon>
        <taxon>Cytophagales</taxon>
        <taxon>Leadbetterellaceae</taxon>
        <taxon>Arcticibacterium</taxon>
    </lineage>
</organism>
<feature type="transmembrane region" description="Helical" evidence="1">
    <location>
        <begin position="123"/>
        <end position="141"/>
    </location>
</feature>
<feature type="transmembrane region" description="Helical" evidence="1">
    <location>
        <begin position="153"/>
        <end position="174"/>
    </location>
</feature>
<name>A0A2Z4GF52_9BACT</name>
<evidence type="ECO:0000256" key="1">
    <source>
        <dbReference type="SAM" id="Phobius"/>
    </source>
</evidence>
<dbReference type="PANTHER" id="PTHR38454">
    <property type="entry name" value="INTEGRAL MEMBRANE PROTEIN-RELATED"/>
    <property type="match status" value="1"/>
</dbReference>
<dbReference type="EMBL" id="CP029480">
    <property type="protein sequence ID" value="AWV99684.1"/>
    <property type="molecule type" value="Genomic_DNA"/>
</dbReference>